<dbReference type="InterPro" id="IPR011110">
    <property type="entry name" value="Reg_prop"/>
</dbReference>
<dbReference type="AlphaFoldDB" id="A0A1G7IYD2"/>
<protein>
    <recommendedName>
        <fullName evidence="3">Two component regulator propeller</fullName>
    </recommendedName>
</protein>
<evidence type="ECO:0000313" key="1">
    <source>
        <dbReference type="EMBL" id="SDF17670.1"/>
    </source>
</evidence>
<reference evidence="2" key="1">
    <citation type="submission" date="2016-10" db="EMBL/GenBank/DDBJ databases">
        <authorList>
            <person name="Varghese N."/>
            <person name="Submissions S."/>
        </authorList>
    </citation>
    <scope>NUCLEOTIDE SEQUENCE [LARGE SCALE GENOMIC DNA]</scope>
    <source>
        <strain evidence="2">DSM 25329</strain>
    </source>
</reference>
<dbReference type="STRING" id="659014.SAMN04487996_109132"/>
<proteinExistence type="predicted"/>
<gene>
    <name evidence="1" type="ORF">SAMN04487996_109132</name>
</gene>
<evidence type="ECO:0000313" key="2">
    <source>
        <dbReference type="Proteomes" id="UP000198748"/>
    </source>
</evidence>
<dbReference type="EMBL" id="FNAN01000009">
    <property type="protein sequence ID" value="SDF17670.1"/>
    <property type="molecule type" value="Genomic_DNA"/>
</dbReference>
<dbReference type="Pfam" id="PF07494">
    <property type="entry name" value="Reg_prop"/>
    <property type="match status" value="1"/>
</dbReference>
<name>A0A1G7IYD2_9BACT</name>
<accession>A0A1G7IYD2</accession>
<dbReference type="RefSeq" id="WP_090151933.1">
    <property type="nucleotide sequence ID" value="NZ_FNAN01000009.1"/>
</dbReference>
<sequence length="747" mass="85776">MRPFGKQPVTWLICGFLPLLWCCRNDKTVADEPSFYQDVAFGQEYHEAYPMEGNDVRAVLPDRDGNVWAATAKGVFRKMKGSRTWEQVMDNENNGTSFALAQDSTGTIWLGNWNGLYQYKNGAVTKANNPIGPISAMCAKGGIVYAIGPNGFWKGDTNGFTLQKAVIARSVRDVITDGKDGLWIASDVGLYHWTPSRLEHTYKTDALIAAYTKGLAYNHNGKLWIGGLGGVTIQNNGKKESELRTADGIPSTYVTAVRLAPDSSMWVGTQNGVVRFRKDGSRSLLFSRRWLIDDQVNDIAFDNEGTAWIATPQGVSAIKKREMTLASKSAFFYDVLMKRHIRAPWIAGQAHLRIPGDTTSWEPEDDDNDGEYTGNYLAMESFRYAATKDPVARENAKKAFGFLKILQEVTGTDGFFARTIIPATWTRMHDGNRTYTERERADELVKEPRFKPVETRWHLSNDKKWLWKGDTSSDEMCGHMFGYYYYYTLAANAEEKKVIAAHVGRIVDYLMHHNLNFADVDGKATRWSVWSPDQLNRDPEWLPDRNQNSMEMLAFLKLAHFMTGNARYQNEYLRLIEKEHYLDNMKEVTKQNLAWLIYFDVVLQAYLYPILIHCEQDPERLKFYKNHLEEWFTKRKGDHNPLINFIYNECLGKKAELKNSVDFLTDTPLDLVDWPIDHRKREDIQIVRTPVMEDEQVSELQPASIRLTVRWDKNPWTLAGGNPEVEREPVFWLLPYWMGRYLGMISK</sequence>
<dbReference type="Proteomes" id="UP000198748">
    <property type="component" value="Unassembled WGS sequence"/>
</dbReference>
<organism evidence="1 2">
    <name type="scientific">Dyadobacter soli</name>
    <dbReference type="NCBI Taxonomy" id="659014"/>
    <lineage>
        <taxon>Bacteria</taxon>
        <taxon>Pseudomonadati</taxon>
        <taxon>Bacteroidota</taxon>
        <taxon>Cytophagia</taxon>
        <taxon>Cytophagales</taxon>
        <taxon>Spirosomataceae</taxon>
        <taxon>Dyadobacter</taxon>
    </lineage>
</organism>
<dbReference type="OrthoDB" id="610763at2"/>
<dbReference type="SUPFAM" id="SSF63829">
    <property type="entry name" value="Calcium-dependent phosphotriesterase"/>
    <property type="match status" value="1"/>
</dbReference>
<dbReference type="InterPro" id="IPR015943">
    <property type="entry name" value="WD40/YVTN_repeat-like_dom_sf"/>
</dbReference>
<dbReference type="Gene3D" id="2.130.10.10">
    <property type="entry name" value="YVTN repeat-like/Quinoprotein amine dehydrogenase"/>
    <property type="match status" value="2"/>
</dbReference>
<evidence type="ECO:0008006" key="3">
    <source>
        <dbReference type="Google" id="ProtNLM"/>
    </source>
</evidence>
<keyword evidence="2" id="KW-1185">Reference proteome</keyword>